<dbReference type="PROSITE" id="PS00108">
    <property type="entry name" value="PROTEIN_KINASE_ST"/>
    <property type="match status" value="1"/>
</dbReference>
<evidence type="ECO:0000256" key="4">
    <source>
        <dbReference type="ARBA" id="ARBA00022840"/>
    </source>
</evidence>
<dbReference type="AlphaFoldDB" id="A0A7S4W8S9"/>
<dbReference type="GO" id="GO:0005829">
    <property type="term" value="C:cytosol"/>
    <property type="evidence" value="ECO:0007669"/>
    <property type="project" value="TreeGrafter"/>
</dbReference>
<dbReference type="GO" id="GO:0000407">
    <property type="term" value="C:phagophore assembly site"/>
    <property type="evidence" value="ECO:0007669"/>
    <property type="project" value="TreeGrafter"/>
</dbReference>
<dbReference type="SMART" id="SM00220">
    <property type="entry name" value="S_TKc"/>
    <property type="match status" value="1"/>
</dbReference>
<evidence type="ECO:0000256" key="3">
    <source>
        <dbReference type="ARBA" id="ARBA00022777"/>
    </source>
</evidence>
<protein>
    <recommendedName>
        <fullName evidence="5">Protein kinase domain-containing protein</fullName>
    </recommendedName>
</protein>
<dbReference type="InterPro" id="IPR008271">
    <property type="entry name" value="Ser/Thr_kinase_AS"/>
</dbReference>
<dbReference type="Gene3D" id="1.10.510.10">
    <property type="entry name" value="Transferase(Phosphotransferase) domain 1"/>
    <property type="match status" value="1"/>
</dbReference>
<dbReference type="EMBL" id="HBNS01057318">
    <property type="protein sequence ID" value="CAE4661565.1"/>
    <property type="molecule type" value="Transcribed_RNA"/>
</dbReference>
<keyword evidence="1" id="KW-0808">Transferase</keyword>
<dbReference type="GO" id="GO:0016020">
    <property type="term" value="C:membrane"/>
    <property type="evidence" value="ECO:0007669"/>
    <property type="project" value="TreeGrafter"/>
</dbReference>
<evidence type="ECO:0000256" key="2">
    <source>
        <dbReference type="ARBA" id="ARBA00022741"/>
    </source>
</evidence>
<name>A0A7S4W8S9_9STRA</name>
<dbReference type="InterPro" id="IPR000719">
    <property type="entry name" value="Prot_kinase_dom"/>
</dbReference>
<keyword evidence="2" id="KW-0547">Nucleotide-binding</keyword>
<keyword evidence="4" id="KW-0067">ATP-binding</keyword>
<feature type="domain" description="Protein kinase" evidence="5">
    <location>
        <begin position="1"/>
        <end position="206"/>
    </location>
</feature>
<dbReference type="GO" id="GO:0000045">
    <property type="term" value="P:autophagosome assembly"/>
    <property type="evidence" value="ECO:0007669"/>
    <property type="project" value="TreeGrafter"/>
</dbReference>
<dbReference type="GO" id="GO:0004674">
    <property type="term" value="F:protein serine/threonine kinase activity"/>
    <property type="evidence" value="ECO:0007669"/>
    <property type="project" value="InterPro"/>
</dbReference>
<organism evidence="6">
    <name type="scientific">Ditylum brightwellii</name>
    <dbReference type="NCBI Taxonomy" id="49249"/>
    <lineage>
        <taxon>Eukaryota</taxon>
        <taxon>Sar</taxon>
        <taxon>Stramenopiles</taxon>
        <taxon>Ochrophyta</taxon>
        <taxon>Bacillariophyta</taxon>
        <taxon>Mediophyceae</taxon>
        <taxon>Lithodesmiophycidae</taxon>
        <taxon>Lithodesmiales</taxon>
        <taxon>Lithodesmiaceae</taxon>
        <taxon>Ditylum</taxon>
    </lineage>
</organism>
<keyword evidence="3" id="KW-0418">Kinase</keyword>
<evidence type="ECO:0000313" key="6">
    <source>
        <dbReference type="EMBL" id="CAE4661565.1"/>
    </source>
</evidence>
<dbReference type="PANTHER" id="PTHR24348">
    <property type="entry name" value="SERINE/THREONINE-PROTEIN KINASE UNC-51-RELATED"/>
    <property type="match status" value="1"/>
</dbReference>
<dbReference type="PANTHER" id="PTHR24348:SF22">
    <property type="entry name" value="NON-SPECIFIC SERINE_THREONINE PROTEIN KINASE"/>
    <property type="match status" value="1"/>
</dbReference>
<reference evidence="6" key="1">
    <citation type="submission" date="2021-01" db="EMBL/GenBank/DDBJ databases">
        <authorList>
            <person name="Corre E."/>
            <person name="Pelletier E."/>
            <person name="Niang G."/>
            <person name="Scheremetjew M."/>
            <person name="Finn R."/>
            <person name="Kale V."/>
            <person name="Holt S."/>
            <person name="Cochrane G."/>
            <person name="Meng A."/>
            <person name="Brown T."/>
            <person name="Cohen L."/>
        </authorList>
    </citation>
    <scope>NUCLEOTIDE SEQUENCE</scope>
    <source>
        <strain evidence="6">GSO104</strain>
    </source>
</reference>
<dbReference type="SUPFAM" id="SSF56112">
    <property type="entry name" value="Protein kinase-like (PK-like)"/>
    <property type="match status" value="1"/>
</dbReference>
<dbReference type="GO" id="GO:0005776">
    <property type="term" value="C:autophagosome"/>
    <property type="evidence" value="ECO:0007669"/>
    <property type="project" value="TreeGrafter"/>
</dbReference>
<dbReference type="GO" id="GO:0005524">
    <property type="term" value="F:ATP binding"/>
    <property type="evidence" value="ECO:0007669"/>
    <property type="project" value="UniProtKB-KW"/>
</dbReference>
<sequence>MAMPMYKTGTLEDAIKKGLLKSAGKKAKVYIAHGILCAICYLHENGIIHRDIKADNVMLEIIDDKKGKIKAVLIDFSLAKLVNGAMYTTETSQESTAFKLLNGKKDKETEPTHTGEVGTVTYRAPEIVSSQPYGLKSDLWSVGVICLEMIQNKALPTTKDKDAARLVHEAKETMPDQPFANLVRGLLECDPEKRLSAREALQSEIFQKFGLDEPPRRIINLSEAVPLDGEEDDIVDTGAKGKNKQGKLPQALLRRQKTIQKLCNELECFHPLTRNAAFCYSRQLEQLDDTLDNINESQMLLDCVVLASKFFEKELLDLEELEEEGRGSFSQWSLEEYKDNESTIFMMMDHCLYPRKLVPWDN</sequence>
<evidence type="ECO:0000256" key="1">
    <source>
        <dbReference type="ARBA" id="ARBA00022679"/>
    </source>
</evidence>
<gene>
    <name evidence="6" type="ORF">DBRI00130_LOCUS41251</name>
</gene>
<accession>A0A7S4W8S9</accession>
<dbReference type="Pfam" id="PF00069">
    <property type="entry name" value="Pkinase"/>
    <property type="match status" value="1"/>
</dbReference>
<evidence type="ECO:0000259" key="5">
    <source>
        <dbReference type="PROSITE" id="PS50011"/>
    </source>
</evidence>
<dbReference type="GO" id="GO:0010506">
    <property type="term" value="P:regulation of autophagy"/>
    <property type="evidence" value="ECO:0007669"/>
    <property type="project" value="InterPro"/>
</dbReference>
<dbReference type="PROSITE" id="PS50011">
    <property type="entry name" value="PROTEIN_KINASE_DOM"/>
    <property type="match status" value="1"/>
</dbReference>
<dbReference type="InterPro" id="IPR045269">
    <property type="entry name" value="Atg1-like"/>
</dbReference>
<dbReference type="InterPro" id="IPR011009">
    <property type="entry name" value="Kinase-like_dom_sf"/>
</dbReference>
<proteinExistence type="predicted"/>